<organism evidence="2">
    <name type="scientific">Candidatus Nitricoxidivorans perseverans</name>
    <dbReference type="NCBI Taxonomy" id="2975601"/>
    <lineage>
        <taxon>Bacteria</taxon>
        <taxon>Pseudomonadati</taxon>
        <taxon>Pseudomonadota</taxon>
        <taxon>Betaproteobacteria</taxon>
        <taxon>Nitrosomonadales</taxon>
        <taxon>Sterolibacteriaceae</taxon>
        <taxon>Candidatus Nitricoxidivorans</taxon>
    </lineage>
</organism>
<protein>
    <submittedName>
        <fullName evidence="2">Ferritin family protein</fullName>
    </submittedName>
</protein>
<accession>A0AA49FL80</accession>
<dbReference type="Proteomes" id="UP001234916">
    <property type="component" value="Chromosome"/>
</dbReference>
<evidence type="ECO:0000313" key="2">
    <source>
        <dbReference type="EMBL" id="WIM05537.1"/>
    </source>
</evidence>
<dbReference type="InterPro" id="IPR012347">
    <property type="entry name" value="Ferritin-like"/>
</dbReference>
<dbReference type="PANTHER" id="PTHR33531">
    <property type="entry name" value="RUBRERYTHRIN SUBFAMILY"/>
    <property type="match status" value="1"/>
</dbReference>
<dbReference type="PANTHER" id="PTHR33531:SF7">
    <property type="entry name" value="HYPOTHETICAL MEMBRANE PROTEIN, CONSERVED"/>
    <property type="match status" value="1"/>
</dbReference>
<dbReference type="Pfam" id="PF02915">
    <property type="entry name" value="Rubrerythrin"/>
    <property type="match status" value="1"/>
</dbReference>
<dbReference type="CDD" id="cd01045">
    <property type="entry name" value="Ferritin_like_AB"/>
    <property type="match status" value="1"/>
</dbReference>
<dbReference type="GO" id="GO:0046872">
    <property type="term" value="F:metal ion binding"/>
    <property type="evidence" value="ECO:0007669"/>
    <property type="project" value="InterPro"/>
</dbReference>
<reference evidence="2" key="1">
    <citation type="journal article" date="2023" name="Nat. Microbiol.">
        <title>Enrichment and characterization of a nitric oxide-reducing microbial community in a continuous bioreactor.</title>
        <authorList>
            <person name="Garrido-Amador P."/>
            <person name="Stortenbeker N."/>
            <person name="Wessels H.J.C.T."/>
            <person name="Speth D.R."/>
            <person name="Garcia-Heredia I."/>
            <person name="Kartal B."/>
        </authorList>
    </citation>
    <scope>NUCLEOTIDE SEQUENCE</scope>
    <source>
        <strain evidence="2">MAG1</strain>
    </source>
</reference>
<feature type="domain" description="Rubrerythrin diiron-binding" evidence="1">
    <location>
        <begin position="11"/>
        <end position="154"/>
    </location>
</feature>
<evidence type="ECO:0000259" key="1">
    <source>
        <dbReference type="Pfam" id="PF02915"/>
    </source>
</evidence>
<dbReference type="EMBL" id="CP107246">
    <property type="protein sequence ID" value="WIM05537.1"/>
    <property type="molecule type" value="Genomic_DNA"/>
</dbReference>
<dbReference type="InterPro" id="IPR003251">
    <property type="entry name" value="Rr_diiron-bd_dom"/>
</dbReference>
<dbReference type="Gene3D" id="1.20.1260.10">
    <property type="match status" value="1"/>
</dbReference>
<dbReference type="AlphaFoldDB" id="A0AA49FL80"/>
<dbReference type="InterPro" id="IPR009078">
    <property type="entry name" value="Ferritin-like_SF"/>
</dbReference>
<dbReference type="KEGG" id="npv:OHM77_12780"/>
<dbReference type="SUPFAM" id="SSF47240">
    <property type="entry name" value="Ferritin-like"/>
    <property type="match status" value="1"/>
</dbReference>
<name>A0AA49FL80_9PROT</name>
<gene>
    <name evidence="2" type="ORF">OHM77_12780</name>
</gene>
<proteinExistence type="predicted"/>
<sequence length="177" mass="20047">MSHVDDKVIDLVRTALDLEYCGEHLYRHWADQTRNASGKAMFLRLAEIEKGHIEETHAIFASILGEERWKALSTGESGCAHPSGIVAELESTVAGRGHTEVADDTQALRMAMELERRAIHTFKEMAEHTTDPEVLELIGKVIQEECFHYDNLQAQLDSLLNVGIWLDKPEFRMDAKF</sequence>
<dbReference type="GO" id="GO:0016491">
    <property type="term" value="F:oxidoreductase activity"/>
    <property type="evidence" value="ECO:0007669"/>
    <property type="project" value="InterPro"/>
</dbReference>